<dbReference type="PANTHER" id="PTHR34148:SF1">
    <property type="entry name" value="ADENOSYLCOBINAMIDE-GDP RIBAZOLETRANSFERASE"/>
    <property type="match status" value="1"/>
</dbReference>
<evidence type="ECO:0000256" key="8">
    <source>
        <dbReference type="ARBA" id="ARBA00022573"/>
    </source>
</evidence>
<gene>
    <name evidence="20" type="primary">cobS_1</name>
    <name evidence="19" type="synonym">cobS</name>
    <name evidence="20" type="ORF">MAA8898_00756</name>
</gene>
<evidence type="ECO:0000256" key="19">
    <source>
        <dbReference type="HAMAP-Rule" id="MF_00719"/>
    </source>
</evidence>
<name>A0A238K042_9RHOB</name>
<keyword evidence="13 19" id="KW-0472">Membrane</keyword>
<sequence>MQAALRLEGELFLLAVQYLTRLPVPRNLPSSDDLMVRAVKYHPMVGLLVGAIGALVLLSCAQVLPWTVAVILSLSTTVLITAGFHEAGLADAAEGLAVGRNRTEVLRVMDGRKPGTYGALALGLVIALKLAVLADLSPALAAAVLVTGHVVGRMAYIHVTWSTVHARSEGLQKVVPKVTLDGYRVALSTTLVVMAAAMFVAGPMAVISGFVGAIVLAQIFRAYVAARIGGYTGDCLGGVMQLGELGLYLGVALWV</sequence>
<dbReference type="HAMAP" id="MF_00719">
    <property type="entry name" value="CobS"/>
    <property type="match status" value="1"/>
</dbReference>
<evidence type="ECO:0000256" key="2">
    <source>
        <dbReference type="ARBA" id="ARBA00004651"/>
    </source>
</evidence>
<keyword evidence="21" id="KW-1185">Reference proteome</keyword>
<evidence type="ECO:0000256" key="12">
    <source>
        <dbReference type="ARBA" id="ARBA00022989"/>
    </source>
</evidence>
<evidence type="ECO:0000256" key="15">
    <source>
        <dbReference type="ARBA" id="ARBA00032605"/>
    </source>
</evidence>
<evidence type="ECO:0000256" key="10">
    <source>
        <dbReference type="ARBA" id="ARBA00022692"/>
    </source>
</evidence>
<dbReference type="EMBL" id="FXYF01000002">
    <property type="protein sequence ID" value="SMX36113.1"/>
    <property type="molecule type" value="Genomic_DNA"/>
</dbReference>
<feature type="transmembrane region" description="Helical" evidence="19">
    <location>
        <begin position="206"/>
        <end position="224"/>
    </location>
</feature>
<evidence type="ECO:0000256" key="9">
    <source>
        <dbReference type="ARBA" id="ARBA00022679"/>
    </source>
</evidence>
<keyword evidence="12 19" id="KW-1133">Transmembrane helix</keyword>
<keyword evidence="10 19" id="KW-0812">Transmembrane</keyword>
<dbReference type="UniPathway" id="UPA00148">
    <property type="reaction ID" value="UER00238"/>
</dbReference>
<dbReference type="EC" id="2.7.8.26" evidence="5 19"/>
<feature type="transmembrane region" description="Helical" evidence="19">
    <location>
        <begin position="140"/>
        <end position="161"/>
    </location>
</feature>
<comment type="cofactor">
    <cofactor evidence="1 19">
        <name>Mg(2+)</name>
        <dbReference type="ChEBI" id="CHEBI:18420"/>
    </cofactor>
</comment>
<keyword evidence="8 19" id="KW-0169">Cobalamin biosynthesis</keyword>
<dbReference type="Pfam" id="PF02654">
    <property type="entry name" value="CobS"/>
    <property type="match status" value="1"/>
</dbReference>
<dbReference type="GO" id="GO:0051073">
    <property type="term" value="F:adenosylcobinamide-GDP ribazoletransferase activity"/>
    <property type="evidence" value="ECO:0007669"/>
    <property type="project" value="UniProtKB-UniRule"/>
</dbReference>
<comment type="similarity">
    <text evidence="4 19">Belongs to the CobS family.</text>
</comment>
<dbReference type="GO" id="GO:0005886">
    <property type="term" value="C:plasma membrane"/>
    <property type="evidence" value="ECO:0007669"/>
    <property type="project" value="UniProtKB-SubCell"/>
</dbReference>
<comment type="catalytic activity">
    <reaction evidence="18 19">
        <text>alpha-ribazole 5'-phosphate + adenosylcob(III)inamide-GDP = adenosylcob(III)alamin 5'-phosphate + GMP + H(+)</text>
        <dbReference type="Rhea" id="RHEA:23560"/>
        <dbReference type="ChEBI" id="CHEBI:15378"/>
        <dbReference type="ChEBI" id="CHEBI:57918"/>
        <dbReference type="ChEBI" id="CHEBI:58115"/>
        <dbReference type="ChEBI" id="CHEBI:60487"/>
        <dbReference type="ChEBI" id="CHEBI:60493"/>
        <dbReference type="EC" id="2.7.8.26"/>
    </reaction>
</comment>
<dbReference type="GO" id="GO:0008818">
    <property type="term" value="F:cobalamin 5'-phosphate synthase activity"/>
    <property type="evidence" value="ECO:0007669"/>
    <property type="project" value="UniProtKB-UniRule"/>
</dbReference>
<evidence type="ECO:0000256" key="14">
    <source>
        <dbReference type="ARBA" id="ARBA00025228"/>
    </source>
</evidence>
<dbReference type="Proteomes" id="UP000207598">
    <property type="component" value="Unassembled WGS sequence"/>
</dbReference>
<keyword evidence="11 19" id="KW-0460">Magnesium</keyword>
<evidence type="ECO:0000256" key="11">
    <source>
        <dbReference type="ARBA" id="ARBA00022842"/>
    </source>
</evidence>
<feature type="transmembrane region" description="Helical" evidence="19">
    <location>
        <begin position="114"/>
        <end position="134"/>
    </location>
</feature>
<keyword evidence="7 19" id="KW-1003">Cell membrane</keyword>
<dbReference type="OrthoDB" id="9794626at2"/>
<evidence type="ECO:0000256" key="6">
    <source>
        <dbReference type="ARBA" id="ARBA00015850"/>
    </source>
</evidence>
<dbReference type="RefSeq" id="WP_094019640.1">
    <property type="nucleotide sequence ID" value="NZ_FXYF01000002.1"/>
</dbReference>
<evidence type="ECO:0000313" key="20">
    <source>
        <dbReference type="EMBL" id="SMX36113.1"/>
    </source>
</evidence>
<evidence type="ECO:0000256" key="18">
    <source>
        <dbReference type="ARBA" id="ARBA00049504"/>
    </source>
</evidence>
<evidence type="ECO:0000256" key="5">
    <source>
        <dbReference type="ARBA" id="ARBA00013200"/>
    </source>
</evidence>
<proteinExistence type="inferred from homology"/>
<dbReference type="AlphaFoldDB" id="A0A238K042"/>
<comment type="catalytic activity">
    <reaction evidence="17 19">
        <text>alpha-ribazole + adenosylcob(III)inamide-GDP = adenosylcob(III)alamin + GMP + H(+)</text>
        <dbReference type="Rhea" id="RHEA:16049"/>
        <dbReference type="ChEBI" id="CHEBI:10329"/>
        <dbReference type="ChEBI" id="CHEBI:15378"/>
        <dbReference type="ChEBI" id="CHEBI:18408"/>
        <dbReference type="ChEBI" id="CHEBI:58115"/>
        <dbReference type="ChEBI" id="CHEBI:60487"/>
        <dbReference type="EC" id="2.7.8.26"/>
    </reaction>
</comment>
<evidence type="ECO:0000313" key="21">
    <source>
        <dbReference type="Proteomes" id="UP000207598"/>
    </source>
</evidence>
<feature type="transmembrane region" description="Helical" evidence="19">
    <location>
        <begin position="44"/>
        <end position="64"/>
    </location>
</feature>
<keyword evidence="9 19" id="KW-0808">Transferase</keyword>
<protein>
    <recommendedName>
        <fullName evidence="6 19">Adenosylcobinamide-GDP ribazoletransferase</fullName>
        <ecNumber evidence="5 19">2.7.8.26</ecNumber>
    </recommendedName>
    <alternativeName>
        <fullName evidence="16 19">Cobalamin synthase</fullName>
    </alternativeName>
    <alternativeName>
        <fullName evidence="15 19">Cobalamin-5'-phosphate synthase</fullName>
    </alternativeName>
</protein>
<evidence type="ECO:0000256" key="3">
    <source>
        <dbReference type="ARBA" id="ARBA00004663"/>
    </source>
</evidence>
<evidence type="ECO:0000256" key="7">
    <source>
        <dbReference type="ARBA" id="ARBA00022475"/>
    </source>
</evidence>
<comment type="pathway">
    <text evidence="3 19">Cofactor biosynthesis; adenosylcobalamin biosynthesis; adenosylcobalamin from cob(II)yrinate a,c-diamide: step 7/7.</text>
</comment>
<dbReference type="InterPro" id="IPR003805">
    <property type="entry name" value="CobS"/>
</dbReference>
<accession>A0A238K042</accession>
<reference evidence="20 21" key="1">
    <citation type="submission" date="2017-05" db="EMBL/GenBank/DDBJ databases">
        <authorList>
            <person name="Song R."/>
            <person name="Chenine A.L."/>
            <person name="Ruprecht R.M."/>
        </authorList>
    </citation>
    <scope>NUCLEOTIDE SEQUENCE [LARGE SCALE GENOMIC DNA]</scope>
    <source>
        <strain evidence="20 21">CECT 8898</strain>
    </source>
</reference>
<dbReference type="GO" id="GO:0009236">
    <property type="term" value="P:cobalamin biosynthetic process"/>
    <property type="evidence" value="ECO:0007669"/>
    <property type="project" value="UniProtKB-UniRule"/>
</dbReference>
<evidence type="ECO:0000256" key="13">
    <source>
        <dbReference type="ARBA" id="ARBA00023136"/>
    </source>
</evidence>
<evidence type="ECO:0000256" key="4">
    <source>
        <dbReference type="ARBA" id="ARBA00010561"/>
    </source>
</evidence>
<evidence type="ECO:0000256" key="17">
    <source>
        <dbReference type="ARBA" id="ARBA00048623"/>
    </source>
</evidence>
<evidence type="ECO:0000256" key="16">
    <source>
        <dbReference type="ARBA" id="ARBA00032853"/>
    </source>
</evidence>
<comment type="function">
    <text evidence="14 19">Joins adenosylcobinamide-GDP and alpha-ribazole to generate adenosylcobalamin (Ado-cobalamin). Also synthesizes adenosylcobalamin 5'-phosphate from adenosylcobinamide-GDP and alpha-ribazole 5'-phosphate.</text>
</comment>
<organism evidence="20 21">
    <name type="scientific">Maliponia aquimaris</name>
    <dbReference type="NCBI Taxonomy" id="1673631"/>
    <lineage>
        <taxon>Bacteria</taxon>
        <taxon>Pseudomonadati</taxon>
        <taxon>Pseudomonadota</taxon>
        <taxon>Alphaproteobacteria</taxon>
        <taxon>Rhodobacterales</taxon>
        <taxon>Paracoccaceae</taxon>
        <taxon>Maliponia</taxon>
    </lineage>
</organism>
<dbReference type="PANTHER" id="PTHR34148">
    <property type="entry name" value="ADENOSYLCOBINAMIDE-GDP RIBAZOLETRANSFERASE"/>
    <property type="match status" value="1"/>
</dbReference>
<comment type="subcellular location">
    <subcellularLocation>
        <location evidence="2 19">Cell membrane</location>
        <topology evidence="2 19">Multi-pass membrane protein</topology>
    </subcellularLocation>
</comment>
<evidence type="ECO:0000256" key="1">
    <source>
        <dbReference type="ARBA" id="ARBA00001946"/>
    </source>
</evidence>